<dbReference type="PANTHER" id="PTHR36558:SF1">
    <property type="entry name" value="RESTRICTION ENDONUCLEASE DOMAIN-CONTAINING PROTEIN-RELATED"/>
    <property type="match status" value="1"/>
</dbReference>
<sequence length="192" mass="21841">MGDSVLKKEISIKEYVELEEKSLQKHEFFGGEIYAMAGGKPSHALISNNIAAELRNSLKGKPCLAYNSDLAIATAEDEFVYADASVVCGEIESYSEHPNAAKNPILIVEVLSDSSEKYDRGEKFRKYQQIESLREYLLIAQDRVRVEVYSKHENIIFWQYRSYDSLNDVIELKSINCNVALSDIYLGWKKEA</sequence>
<feature type="domain" description="Putative restriction endonuclease" evidence="1">
    <location>
        <begin position="13"/>
        <end position="174"/>
    </location>
</feature>
<reference evidence="2" key="1">
    <citation type="journal article" date="2014" name="Int. J. Syst. Evol. Microbiol.">
        <title>Complete genome sequence of Corynebacterium casei LMG S-19264T (=DSM 44701T), isolated from a smear-ripened cheese.</title>
        <authorList>
            <consortium name="US DOE Joint Genome Institute (JGI-PGF)"/>
            <person name="Walter F."/>
            <person name="Albersmeier A."/>
            <person name="Kalinowski J."/>
            <person name="Ruckert C."/>
        </authorList>
    </citation>
    <scope>NUCLEOTIDE SEQUENCE</scope>
    <source>
        <strain evidence="2">CGMCC 1.15958</strain>
    </source>
</reference>
<evidence type="ECO:0000313" key="3">
    <source>
        <dbReference type="Proteomes" id="UP000609064"/>
    </source>
</evidence>
<dbReference type="CDD" id="cd06260">
    <property type="entry name" value="DUF820-like"/>
    <property type="match status" value="1"/>
</dbReference>
<comment type="caution">
    <text evidence="2">The sequence shown here is derived from an EMBL/GenBank/DDBJ whole genome shotgun (WGS) entry which is preliminary data.</text>
</comment>
<organism evidence="2 3">
    <name type="scientific">Emticicia aquatilis</name>
    <dbReference type="NCBI Taxonomy" id="1537369"/>
    <lineage>
        <taxon>Bacteria</taxon>
        <taxon>Pseudomonadati</taxon>
        <taxon>Bacteroidota</taxon>
        <taxon>Cytophagia</taxon>
        <taxon>Cytophagales</taxon>
        <taxon>Leadbetterellaceae</taxon>
        <taxon>Emticicia</taxon>
    </lineage>
</organism>
<dbReference type="InterPro" id="IPR012296">
    <property type="entry name" value="Nuclease_put_TT1808"/>
</dbReference>
<name>A0A916ZAY8_9BACT</name>
<reference evidence="2" key="2">
    <citation type="submission" date="2020-09" db="EMBL/GenBank/DDBJ databases">
        <authorList>
            <person name="Sun Q."/>
            <person name="Zhou Y."/>
        </authorList>
    </citation>
    <scope>NUCLEOTIDE SEQUENCE</scope>
    <source>
        <strain evidence="2">CGMCC 1.15958</strain>
    </source>
</reference>
<keyword evidence="3" id="KW-1185">Reference proteome</keyword>
<protein>
    <recommendedName>
        <fullName evidence="1">Putative restriction endonuclease domain-containing protein</fullName>
    </recommendedName>
</protein>
<dbReference type="Pfam" id="PF05685">
    <property type="entry name" value="Uma2"/>
    <property type="match status" value="1"/>
</dbReference>
<accession>A0A916ZAY8</accession>
<proteinExistence type="predicted"/>
<dbReference type="InterPro" id="IPR011335">
    <property type="entry name" value="Restrct_endonuc-II-like"/>
</dbReference>
<dbReference type="Gene3D" id="3.90.1570.10">
    <property type="entry name" value="tt1808, chain A"/>
    <property type="match status" value="1"/>
</dbReference>
<dbReference type="InterPro" id="IPR008538">
    <property type="entry name" value="Uma2"/>
</dbReference>
<dbReference type="SUPFAM" id="SSF52980">
    <property type="entry name" value="Restriction endonuclease-like"/>
    <property type="match status" value="1"/>
</dbReference>
<evidence type="ECO:0000313" key="2">
    <source>
        <dbReference type="EMBL" id="GGD83017.1"/>
    </source>
</evidence>
<dbReference type="AlphaFoldDB" id="A0A916ZAY8"/>
<evidence type="ECO:0000259" key="1">
    <source>
        <dbReference type="Pfam" id="PF05685"/>
    </source>
</evidence>
<dbReference type="EMBL" id="BMKK01000022">
    <property type="protein sequence ID" value="GGD83017.1"/>
    <property type="molecule type" value="Genomic_DNA"/>
</dbReference>
<dbReference type="RefSeq" id="WP_188771444.1">
    <property type="nucleotide sequence ID" value="NZ_BMKK01000022.1"/>
</dbReference>
<dbReference type="PANTHER" id="PTHR36558">
    <property type="entry name" value="GLR1098 PROTEIN"/>
    <property type="match status" value="1"/>
</dbReference>
<gene>
    <name evidence="2" type="ORF">GCM10011514_53890</name>
</gene>
<dbReference type="Proteomes" id="UP000609064">
    <property type="component" value="Unassembled WGS sequence"/>
</dbReference>